<dbReference type="SUPFAM" id="SSF50998">
    <property type="entry name" value="Quinoprotein alcohol dehydrogenase-like"/>
    <property type="match status" value="1"/>
</dbReference>
<dbReference type="Proteomes" id="UP000564573">
    <property type="component" value="Unassembled WGS sequence"/>
</dbReference>
<sequence length="388" mass="40274">MGIGSWGRRGAAGVLGAALLVVAGCAGEGGSGGAAVEPVTFDTGPKTTVADVAPEGDWPAAALHDEQVYLNRPGALVVYDATSGEETARVEPEGEPLFDSVDPTEYYRPTPALADVDGESTVLVGFAVEPSGATQLDVEIVALDAATAEVRWRVTIPEPAAAPVVPQKDASVRVLGVERGVAVMSVAHDSATQVTFGLSLAEREVLWEDDEASVVGVDSGVAAGFGSDTVAGIDVETGDHAWKSEIDPQRIGDAGSWILVTDDDDRTRLISVEDGSEKSLNEDLFSEDTICDTDDHASVVVCAEEDGAVVVLDLDSGEVLWSDADFQGKVRGLWRGAVYVERGDSALALGARTGEVVVDDTGAAPAIVNDHVGLDQQGTDVRFYPAGE</sequence>
<dbReference type="RefSeq" id="WP_183782847.1">
    <property type="nucleotide sequence ID" value="NZ_JACIBS010000001.1"/>
</dbReference>
<dbReference type="PANTHER" id="PTHR34512:SF30">
    <property type="entry name" value="OUTER MEMBRANE PROTEIN ASSEMBLY FACTOR BAMB"/>
    <property type="match status" value="1"/>
</dbReference>
<dbReference type="AlphaFoldDB" id="A0A839XRJ3"/>
<dbReference type="Gene3D" id="2.130.10.10">
    <property type="entry name" value="YVTN repeat-like/Quinoprotein amine dehydrogenase"/>
    <property type="match status" value="1"/>
</dbReference>
<evidence type="ECO:0000313" key="3">
    <source>
        <dbReference type="Proteomes" id="UP000564573"/>
    </source>
</evidence>
<proteinExistence type="predicted"/>
<evidence type="ECO:0000313" key="2">
    <source>
        <dbReference type="EMBL" id="MBB3663568.1"/>
    </source>
</evidence>
<dbReference type="InterPro" id="IPR015943">
    <property type="entry name" value="WD40/YVTN_repeat-like_dom_sf"/>
</dbReference>
<name>A0A839XRJ3_9PSEU</name>
<reference evidence="2 3" key="1">
    <citation type="submission" date="2020-08" db="EMBL/GenBank/DDBJ databases">
        <title>Sequencing the genomes of 1000 actinobacteria strains.</title>
        <authorList>
            <person name="Klenk H.-P."/>
        </authorList>
    </citation>
    <scope>NUCLEOTIDE SEQUENCE [LARGE SCALE GENOMIC DNA]</scope>
    <source>
        <strain evidence="2 3">DSM 45267</strain>
    </source>
</reference>
<dbReference type="InterPro" id="IPR002372">
    <property type="entry name" value="PQQ_rpt_dom"/>
</dbReference>
<dbReference type="PANTHER" id="PTHR34512">
    <property type="entry name" value="CELL SURFACE PROTEIN"/>
    <property type="match status" value="1"/>
</dbReference>
<dbReference type="EMBL" id="JACIBS010000001">
    <property type="protein sequence ID" value="MBB3663568.1"/>
    <property type="molecule type" value="Genomic_DNA"/>
</dbReference>
<gene>
    <name evidence="2" type="ORF">FB384_002472</name>
</gene>
<accession>A0A839XRJ3</accession>
<keyword evidence="3" id="KW-1185">Reference proteome</keyword>
<organism evidence="2 3">
    <name type="scientific">Prauserella sediminis</name>
    <dbReference type="NCBI Taxonomy" id="577680"/>
    <lineage>
        <taxon>Bacteria</taxon>
        <taxon>Bacillati</taxon>
        <taxon>Actinomycetota</taxon>
        <taxon>Actinomycetes</taxon>
        <taxon>Pseudonocardiales</taxon>
        <taxon>Pseudonocardiaceae</taxon>
        <taxon>Prauserella</taxon>
        <taxon>Prauserella salsuginis group</taxon>
    </lineage>
</organism>
<comment type="caution">
    <text evidence="2">The sequence shown here is derived from an EMBL/GenBank/DDBJ whole genome shotgun (WGS) entry which is preliminary data.</text>
</comment>
<dbReference type="InterPro" id="IPR011047">
    <property type="entry name" value="Quinoprotein_ADH-like_sf"/>
</dbReference>
<feature type="domain" description="Pyrrolo-quinoline quinone repeat" evidence="1">
    <location>
        <begin position="139"/>
        <end position="256"/>
    </location>
</feature>
<protein>
    <submittedName>
        <fullName evidence="2">Outer membrane protein assembly factor BamB</fullName>
    </submittedName>
</protein>
<evidence type="ECO:0000259" key="1">
    <source>
        <dbReference type="Pfam" id="PF13360"/>
    </source>
</evidence>
<dbReference type="Pfam" id="PF13360">
    <property type="entry name" value="PQQ_2"/>
    <property type="match status" value="1"/>
</dbReference>